<proteinExistence type="predicted"/>
<keyword evidence="3" id="KW-0028">Amino-acid biosynthesis</keyword>
<dbReference type="Pfam" id="PF01048">
    <property type="entry name" value="PNP_UDP_1"/>
    <property type="match status" value="1"/>
</dbReference>
<evidence type="ECO:0000256" key="5">
    <source>
        <dbReference type="ARBA" id="ARBA00023167"/>
    </source>
</evidence>
<gene>
    <name evidence="7" type="ORF">ACFOUO_06615</name>
</gene>
<evidence type="ECO:0000259" key="6">
    <source>
        <dbReference type="Pfam" id="PF01048"/>
    </source>
</evidence>
<reference evidence="8" key="1">
    <citation type="journal article" date="2019" name="Int. J. Syst. Evol. Microbiol.">
        <title>The Global Catalogue of Microorganisms (GCM) 10K type strain sequencing project: providing services to taxonomists for standard genome sequencing and annotation.</title>
        <authorList>
            <consortium name="The Broad Institute Genomics Platform"/>
            <consortium name="The Broad Institute Genome Sequencing Center for Infectious Disease"/>
            <person name="Wu L."/>
            <person name="Ma J."/>
        </authorList>
    </citation>
    <scope>NUCLEOTIDE SEQUENCE [LARGE SCALE GENOMIC DNA]</scope>
    <source>
        <strain evidence="8">IBRC-M 10813</strain>
    </source>
</reference>
<evidence type="ECO:0000313" key="7">
    <source>
        <dbReference type="EMBL" id="MFC4076481.1"/>
    </source>
</evidence>
<dbReference type="InterPro" id="IPR010049">
    <property type="entry name" value="MTA_SAH_Nsdase"/>
</dbReference>
<dbReference type="CDD" id="cd09008">
    <property type="entry name" value="MTAN"/>
    <property type="match status" value="1"/>
</dbReference>
<keyword evidence="7" id="KW-0326">Glycosidase</keyword>
<accession>A0ABV8JGX1</accession>
<dbReference type="EMBL" id="JBHSAP010000009">
    <property type="protein sequence ID" value="MFC4076481.1"/>
    <property type="molecule type" value="Genomic_DNA"/>
</dbReference>
<evidence type="ECO:0000256" key="2">
    <source>
        <dbReference type="ARBA" id="ARBA00011974"/>
    </source>
</evidence>
<comment type="pathway">
    <text evidence="1">Amino-acid biosynthesis; L-methionine biosynthesis via salvage pathway; S-methyl-5-thio-alpha-D-ribose 1-phosphate from S-methyl-5'-thioadenosine (hydrolase route): step 1/2.</text>
</comment>
<evidence type="ECO:0000313" key="8">
    <source>
        <dbReference type="Proteomes" id="UP001595843"/>
    </source>
</evidence>
<sequence length="238" mass="25372">MTTSTLAVIAAMQEELEPLCNRLSTSGEEQVGGIRLTFARNEETEVILAVCGIGKANAAAAMQYLITRFNPDEVINIGSAGSLTDRFPVGTTVLVTESIYHDVDCTGVGEEPHTLPRVPRIIPSDKKLLTALREAAIQSGIVPVEGRVATGDGFVSDGTLRAGIQHGTEAVCVEMETASLAQIAYLNDVPFASIRSISDRADGSAEISFETFLKEISERNADLLECYLEARIPASAIS</sequence>
<dbReference type="InterPro" id="IPR035994">
    <property type="entry name" value="Nucleoside_phosphorylase_sf"/>
</dbReference>
<dbReference type="NCBIfam" id="TIGR01704">
    <property type="entry name" value="MTA_SAH-Nsdase"/>
    <property type="match status" value="1"/>
</dbReference>
<dbReference type="EC" id="3.2.2.9" evidence="2"/>
<dbReference type="PANTHER" id="PTHR46832:SF1">
    <property type="entry name" value="5'-METHYLTHIOADENOSINE_S-ADENOSYLHOMOCYSTEINE NUCLEOSIDASE"/>
    <property type="match status" value="1"/>
</dbReference>
<comment type="caution">
    <text evidence="7">The sequence shown here is derived from an EMBL/GenBank/DDBJ whole genome shotgun (WGS) entry which is preliminary data.</text>
</comment>
<keyword evidence="5" id="KW-0486">Methionine biosynthesis</keyword>
<organism evidence="7 8">
    <name type="scientific">Salinithrix halophila</name>
    <dbReference type="NCBI Taxonomy" id="1485204"/>
    <lineage>
        <taxon>Bacteria</taxon>
        <taxon>Bacillati</taxon>
        <taxon>Bacillota</taxon>
        <taxon>Bacilli</taxon>
        <taxon>Bacillales</taxon>
        <taxon>Thermoactinomycetaceae</taxon>
        <taxon>Salinithrix</taxon>
    </lineage>
</organism>
<feature type="domain" description="Nucleoside phosphorylase" evidence="6">
    <location>
        <begin position="5"/>
        <end position="228"/>
    </location>
</feature>
<dbReference type="PANTHER" id="PTHR46832">
    <property type="entry name" value="5'-METHYLTHIOADENOSINE/S-ADENOSYLHOMOCYSTEINE NUCLEOSIDASE"/>
    <property type="match status" value="1"/>
</dbReference>
<keyword evidence="4 7" id="KW-0378">Hydrolase</keyword>
<dbReference type="Proteomes" id="UP001595843">
    <property type="component" value="Unassembled WGS sequence"/>
</dbReference>
<evidence type="ECO:0000256" key="4">
    <source>
        <dbReference type="ARBA" id="ARBA00022801"/>
    </source>
</evidence>
<dbReference type="GO" id="GO:0008782">
    <property type="term" value="F:adenosylhomocysteine nucleosidase activity"/>
    <property type="evidence" value="ECO:0007669"/>
    <property type="project" value="UniProtKB-EC"/>
</dbReference>
<protein>
    <recommendedName>
        <fullName evidence="2">adenosylhomocysteine nucleosidase</fullName>
        <ecNumber evidence="2">3.2.2.9</ecNumber>
    </recommendedName>
</protein>
<name>A0ABV8JGX1_9BACL</name>
<evidence type="ECO:0000256" key="1">
    <source>
        <dbReference type="ARBA" id="ARBA00004945"/>
    </source>
</evidence>
<keyword evidence="8" id="KW-1185">Reference proteome</keyword>
<evidence type="ECO:0000256" key="3">
    <source>
        <dbReference type="ARBA" id="ARBA00022605"/>
    </source>
</evidence>
<dbReference type="InterPro" id="IPR000845">
    <property type="entry name" value="Nucleoside_phosphorylase_d"/>
</dbReference>
<dbReference type="RefSeq" id="WP_380703468.1">
    <property type="nucleotide sequence ID" value="NZ_JBHSAP010000009.1"/>
</dbReference>
<dbReference type="NCBIfam" id="NF004079">
    <property type="entry name" value="PRK05584.1"/>
    <property type="match status" value="1"/>
</dbReference>
<dbReference type="SUPFAM" id="SSF53167">
    <property type="entry name" value="Purine and uridine phosphorylases"/>
    <property type="match status" value="1"/>
</dbReference>
<dbReference type="Gene3D" id="3.40.50.1580">
    <property type="entry name" value="Nucleoside phosphorylase domain"/>
    <property type="match status" value="1"/>
</dbReference>